<dbReference type="InterPro" id="IPR038694">
    <property type="entry name" value="DUF427_sf"/>
</dbReference>
<sequence length="258" mass="28852">MGMRTEATDKWVRGYVGSEAIVDSHDALLFWEERFPVPGYAFPRDDVRTELLQASAGPPTKRSFYTAKGPVSEWYDVVVDGRVIQHAAWVRDDPAVGDRIVLSWEPGVLDRWLEEDEEVIAHPRDPHKRVEALASSRHVEVSLGGTLLADSRSPVLLFETDLPTRYYLPREDVRLDLLVPTANSSVCPYKGLAEDYWSLPGVPGGDNVAWSYAMPFPAVGKIQDRVAFYNELVDISVDGVPQQRPESVFSKAGNRPTD</sequence>
<evidence type="ECO:0000313" key="2">
    <source>
        <dbReference type="EMBL" id="WQQ24959.1"/>
    </source>
</evidence>
<feature type="domain" description="DUF427" evidence="1">
    <location>
        <begin position="13"/>
        <end position="94"/>
    </location>
</feature>
<keyword evidence="3" id="KW-1185">Reference proteome</keyword>
<organism evidence="2 3">
    <name type="scientific">Nocardioides bizhenqiangii</name>
    <dbReference type="NCBI Taxonomy" id="3095076"/>
    <lineage>
        <taxon>Bacteria</taxon>
        <taxon>Bacillati</taxon>
        <taxon>Actinomycetota</taxon>
        <taxon>Actinomycetes</taxon>
        <taxon>Propionibacteriales</taxon>
        <taxon>Nocardioidaceae</taxon>
        <taxon>Nocardioides</taxon>
    </lineage>
</organism>
<feature type="domain" description="DUF427" evidence="1">
    <location>
        <begin position="139"/>
        <end position="231"/>
    </location>
</feature>
<dbReference type="Pfam" id="PF04248">
    <property type="entry name" value="NTP_transf_9"/>
    <property type="match status" value="2"/>
</dbReference>
<dbReference type="Proteomes" id="UP001327225">
    <property type="component" value="Chromosome"/>
</dbReference>
<dbReference type="EMBL" id="CP141059">
    <property type="protein sequence ID" value="WQQ24959.1"/>
    <property type="molecule type" value="Genomic_DNA"/>
</dbReference>
<name>A0ABZ0ZME8_9ACTN</name>
<proteinExistence type="predicted"/>
<evidence type="ECO:0000313" key="3">
    <source>
        <dbReference type="Proteomes" id="UP001327225"/>
    </source>
</evidence>
<protein>
    <submittedName>
        <fullName evidence="2">DUF427 domain-containing protein</fullName>
    </submittedName>
</protein>
<accession>A0ABZ0ZME8</accession>
<dbReference type="PANTHER" id="PTHR34310">
    <property type="entry name" value="DUF427 DOMAIN PROTEIN (AFU_ORTHOLOGUE AFUA_3G02220)"/>
    <property type="match status" value="1"/>
</dbReference>
<dbReference type="PANTHER" id="PTHR34310:SF8">
    <property type="entry name" value="CONSERVED PROTEIN"/>
    <property type="match status" value="1"/>
</dbReference>
<gene>
    <name evidence="2" type="ORF">SHK19_13395</name>
</gene>
<dbReference type="Gene3D" id="2.170.150.40">
    <property type="entry name" value="Domain of unknown function (DUF427)"/>
    <property type="match status" value="2"/>
</dbReference>
<dbReference type="InterPro" id="IPR007361">
    <property type="entry name" value="DUF427"/>
</dbReference>
<evidence type="ECO:0000259" key="1">
    <source>
        <dbReference type="Pfam" id="PF04248"/>
    </source>
</evidence>
<reference evidence="3" key="1">
    <citation type="submission" date="2023-12" db="EMBL/GenBank/DDBJ databases">
        <title>Novel species in genus Nocardioides.</title>
        <authorList>
            <person name="Zhou H."/>
        </authorList>
    </citation>
    <scope>NUCLEOTIDE SEQUENCE [LARGE SCALE GENOMIC DNA]</scope>
    <source>
        <strain evidence="3">HM61</strain>
    </source>
</reference>
<dbReference type="RefSeq" id="WP_322936521.1">
    <property type="nucleotide sequence ID" value="NZ_CP141059.1"/>
</dbReference>